<evidence type="ECO:0000313" key="3">
    <source>
        <dbReference type="Proteomes" id="UP001385809"/>
    </source>
</evidence>
<evidence type="ECO:0000313" key="2">
    <source>
        <dbReference type="EMBL" id="MEJ2871454.1"/>
    </source>
</evidence>
<reference evidence="2 3" key="1">
    <citation type="submission" date="2024-03" db="EMBL/GenBank/DDBJ databases">
        <title>Actinomycetospora sp. OC33-EN08, a novel actinomycete isolated from wild orchid (Aerides multiflora).</title>
        <authorList>
            <person name="Suriyachadkun C."/>
        </authorList>
    </citation>
    <scope>NUCLEOTIDE SEQUENCE [LARGE SCALE GENOMIC DNA]</scope>
    <source>
        <strain evidence="2 3">OC33-EN08</strain>
    </source>
</reference>
<organism evidence="2 3">
    <name type="scientific">Actinomycetospora aurantiaca</name>
    <dbReference type="NCBI Taxonomy" id="3129233"/>
    <lineage>
        <taxon>Bacteria</taxon>
        <taxon>Bacillati</taxon>
        <taxon>Actinomycetota</taxon>
        <taxon>Actinomycetes</taxon>
        <taxon>Pseudonocardiales</taxon>
        <taxon>Pseudonocardiaceae</taxon>
        <taxon>Actinomycetospora</taxon>
    </lineage>
</organism>
<sequence length="158" mass="17403">MTDRLAGIAAQVADLLDRAEPEDHATPEQRHVCREAVAAVRAGGANLLDTATPYLWEYYRDLADAVGEDELGMTPLRDGDDIWEHVELPRVPTLVLGGDERAPSPCYVNFEGEVRWEPEHGLQLVFDHTGRLARVGPYTGHVTVARVRGSADLDTIYG</sequence>
<name>A0ABU8MWY6_9PSEU</name>
<dbReference type="RefSeq" id="WP_337698022.1">
    <property type="nucleotide sequence ID" value="NZ_JBBEGN010000023.1"/>
</dbReference>
<comment type="caution">
    <text evidence="2">The sequence shown here is derived from an EMBL/GenBank/DDBJ whole genome shotgun (WGS) entry which is preliminary data.</text>
</comment>
<protein>
    <recommendedName>
        <fullName evidence="1">DUF6985 domain-containing protein</fullName>
    </recommendedName>
</protein>
<dbReference type="InterPro" id="IPR054254">
    <property type="entry name" value="DUF6985"/>
</dbReference>
<dbReference type="EMBL" id="JBBEGN010000023">
    <property type="protein sequence ID" value="MEJ2871454.1"/>
    <property type="molecule type" value="Genomic_DNA"/>
</dbReference>
<evidence type="ECO:0000259" key="1">
    <source>
        <dbReference type="Pfam" id="PF22481"/>
    </source>
</evidence>
<gene>
    <name evidence="2" type="ORF">WCD74_27090</name>
</gene>
<keyword evidence="3" id="KW-1185">Reference proteome</keyword>
<dbReference type="Pfam" id="PF22481">
    <property type="entry name" value="DUF6985"/>
    <property type="match status" value="1"/>
</dbReference>
<accession>A0ABU8MWY6</accession>
<proteinExistence type="predicted"/>
<dbReference type="Proteomes" id="UP001385809">
    <property type="component" value="Unassembled WGS sequence"/>
</dbReference>
<feature type="domain" description="DUF6985" evidence="1">
    <location>
        <begin position="33"/>
        <end position="141"/>
    </location>
</feature>